<comment type="caution">
    <text evidence="1">The sequence shown here is derived from an EMBL/GenBank/DDBJ whole genome shotgun (WGS) entry which is preliminary data.</text>
</comment>
<dbReference type="InterPro" id="IPR036291">
    <property type="entry name" value="NAD(P)-bd_dom_sf"/>
</dbReference>
<dbReference type="AlphaFoldDB" id="A0AAJ0F7W1"/>
<reference evidence="1" key="1">
    <citation type="submission" date="2023-06" db="EMBL/GenBank/DDBJ databases">
        <title>Genome-scale phylogeny and comparative genomics of the fungal order Sordariales.</title>
        <authorList>
            <consortium name="Lawrence Berkeley National Laboratory"/>
            <person name="Hensen N."/>
            <person name="Bonometti L."/>
            <person name="Westerberg I."/>
            <person name="Brannstrom I.O."/>
            <person name="Guillou S."/>
            <person name="Cros-Aarteil S."/>
            <person name="Calhoun S."/>
            <person name="Haridas S."/>
            <person name="Kuo A."/>
            <person name="Mondo S."/>
            <person name="Pangilinan J."/>
            <person name="Riley R."/>
            <person name="Labutti K."/>
            <person name="Andreopoulos B."/>
            <person name="Lipzen A."/>
            <person name="Chen C."/>
            <person name="Yanf M."/>
            <person name="Daum C."/>
            <person name="Ng V."/>
            <person name="Clum A."/>
            <person name="Steindorff A."/>
            <person name="Ohm R."/>
            <person name="Martin F."/>
            <person name="Silar P."/>
            <person name="Natvig D."/>
            <person name="Lalanne C."/>
            <person name="Gautier V."/>
            <person name="Ament-Velasquez S.L."/>
            <person name="Kruys A."/>
            <person name="Hutchinson M.I."/>
            <person name="Powell A.J."/>
            <person name="Barry K."/>
            <person name="Miller A.N."/>
            <person name="Grigoriev I.V."/>
            <person name="Debuchy R."/>
            <person name="Gladieux P."/>
            <person name="Thoren M.H."/>
            <person name="Johannesson H."/>
        </authorList>
    </citation>
    <scope>NUCLEOTIDE SEQUENCE</scope>
    <source>
        <strain evidence="1">PSN4</strain>
    </source>
</reference>
<dbReference type="PANTHER" id="PTHR14097">
    <property type="entry name" value="OXIDOREDUCTASE HTATIP2"/>
    <property type="match status" value="1"/>
</dbReference>
<protein>
    <submittedName>
        <fullName evidence="1">Succinate-semialdehyde dehydrogenase</fullName>
    </submittedName>
</protein>
<proteinExistence type="predicted"/>
<dbReference type="Gene3D" id="3.40.50.720">
    <property type="entry name" value="NAD(P)-binding Rossmann-like Domain"/>
    <property type="match status" value="1"/>
</dbReference>
<dbReference type="Proteomes" id="UP001239445">
    <property type="component" value="Unassembled WGS sequence"/>
</dbReference>
<keyword evidence="2" id="KW-1185">Reference proteome</keyword>
<gene>
    <name evidence="1" type="ORF">QBC47DRAFT_430692</name>
</gene>
<organism evidence="1 2">
    <name type="scientific">Echria macrotheca</name>
    <dbReference type="NCBI Taxonomy" id="438768"/>
    <lineage>
        <taxon>Eukaryota</taxon>
        <taxon>Fungi</taxon>
        <taxon>Dikarya</taxon>
        <taxon>Ascomycota</taxon>
        <taxon>Pezizomycotina</taxon>
        <taxon>Sordariomycetes</taxon>
        <taxon>Sordariomycetidae</taxon>
        <taxon>Sordariales</taxon>
        <taxon>Schizotheciaceae</taxon>
        <taxon>Echria</taxon>
    </lineage>
</organism>
<sequence>MKLIIAGASGYVATEVVQQSLRMKEIHTVVALARKPVVASSGVSPAEAAKLRSVVIDDYETYPEHTRREFEGADACIWTVSITPTKAHLPFQPWDEVQRVCQKCTLAGFRAMVESSPARPFRFLYMSGDKAERDQTKKPVVYPAYLLLRGETENQVLAFAASQQPQGTVEACIARPAMITGHRTYWQTVAGAAMRWSPVATVTVEEVAAAMLQQVRDGFEKETLSNNDLKRIGSEVLKTL</sequence>
<evidence type="ECO:0000313" key="2">
    <source>
        <dbReference type="Proteomes" id="UP001239445"/>
    </source>
</evidence>
<evidence type="ECO:0000313" key="1">
    <source>
        <dbReference type="EMBL" id="KAK1753748.1"/>
    </source>
</evidence>
<accession>A0AAJ0F7W1</accession>
<dbReference type="SUPFAM" id="SSF51735">
    <property type="entry name" value="NAD(P)-binding Rossmann-fold domains"/>
    <property type="match status" value="1"/>
</dbReference>
<dbReference type="EMBL" id="MU839837">
    <property type="protein sequence ID" value="KAK1753748.1"/>
    <property type="molecule type" value="Genomic_DNA"/>
</dbReference>
<dbReference type="PANTHER" id="PTHR14097:SF9">
    <property type="entry name" value="EPIMERASE, PUTATIVE (AFU_ORTHOLOGUE AFUA_8G07320)-RELATED"/>
    <property type="match status" value="1"/>
</dbReference>
<name>A0AAJ0F7W1_9PEZI</name>